<feature type="domain" description="CBS" evidence="11">
    <location>
        <begin position="263"/>
        <end position="321"/>
    </location>
</feature>
<evidence type="ECO:0000256" key="6">
    <source>
        <dbReference type="ARBA" id="ARBA00023122"/>
    </source>
</evidence>
<dbReference type="GO" id="GO:0005886">
    <property type="term" value="C:plasma membrane"/>
    <property type="evidence" value="ECO:0007669"/>
    <property type="project" value="TreeGrafter"/>
</dbReference>
<keyword evidence="14" id="KW-1185">Reference proteome</keyword>
<evidence type="ECO:0000256" key="1">
    <source>
        <dbReference type="ARBA" id="ARBA00004141"/>
    </source>
</evidence>
<dbReference type="SUPFAM" id="SSF56176">
    <property type="entry name" value="FAD-binding/transporter-associated domain-like"/>
    <property type="match status" value="1"/>
</dbReference>
<evidence type="ECO:0000259" key="11">
    <source>
        <dbReference type="PROSITE" id="PS51371"/>
    </source>
</evidence>
<sequence length="407" mass="45850">MIIAIIFLLFMSLFFSGSETALTATNRMRLKSKANSGDVRAQKLLKLVEKPSVFITTILIGNNIANILLPTLVTTMAIDYGISVAIASAILTVVIIIFGEVIPKSVAAAFPERIAYLVRPIIQFLVVALRPITVILNAMTDSITRALSKGEVRSSSVSKDELMAIVDLADSEGELLSDESYRITATLNFQKLNVKDVMTTPRTEVIAVQKDTSFDDVRDLVISEMYTRYPVYDEDQDDIVGVFHSKYLLQWSLVPEKTLMDFADKDPLRVDEFESVNKVLRKMSRERKHLAIVIDEYGGTEGILTHEDIIESMLGFEIEDETDINNDSLVDSMTENEIVCDGKITLHRLNSVYGTDIPEEEDTLSGYLYKMFNDVPEDNDVHIEDELQFTVLQMEENTIRKVQIIKR</sequence>
<feature type="transmembrane region" description="Helical" evidence="10">
    <location>
        <begin position="114"/>
        <end position="139"/>
    </location>
</feature>
<dbReference type="PANTHER" id="PTHR22777">
    <property type="entry name" value="HEMOLYSIN-RELATED"/>
    <property type="match status" value="1"/>
</dbReference>
<comment type="subcellular location">
    <subcellularLocation>
        <location evidence="1">Membrane</location>
        <topology evidence="1">Multi-pass membrane protein</topology>
    </subcellularLocation>
</comment>
<dbReference type="AlphaFoldDB" id="A0A662Z7L5"/>
<dbReference type="Proteomes" id="UP000243605">
    <property type="component" value="Unassembled WGS sequence"/>
</dbReference>
<feature type="domain" description="CBS" evidence="11">
    <location>
        <begin position="198"/>
        <end position="258"/>
    </location>
</feature>
<evidence type="ECO:0000256" key="8">
    <source>
        <dbReference type="PROSITE-ProRule" id="PRU00703"/>
    </source>
</evidence>
<dbReference type="SUPFAM" id="SSF54631">
    <property type="entry name" value="CBS-domain pair"/>
    <property type="match status" value="1"/>
</dbReference>
<keyword evidence="7 9" id="KW-0472">Membrane</keyword>
<dbReference type="InterPro" id="IPR036318">
    <property type="entry name" value="FAD-bd_PCMH-like_sf"/>
</dbReference>
<dbReference type="InterPro" id="IPR005170">
    <property type="entry name" value="Transptr-assoc_dom"/>
</dbReference>
<feature type="transmembrane region" description="Helical" evidence="10">
    <location>
        <begin position="53"/>
        <end position="73"/>
    </location>
</feature>
<dbReference type="InterPro" id="IPR000644">
    <property type="entry name" value="CBS_dom"/>
</dbReference>
<evidence type="ECO:0000256" key="9">
    <source>
        <dbReference type="PROSITE-ProRule" id="PRU01193"/>
    </source>
</evidence>
<dbReference type="Gene3D" id="3.30.465.10">
    <property type="match status" value="1"/>
</dbReference>
<gene>
    <name evidence="13" type="ORF">SAMN05192557_1505</name>
</gene>
<dbReference type="OrthoDB" id="9798188at2"/>
<dbReference type="EMBL" id="FOIT01000004">
    <property type="protein sequence ID" value="SEW07582.1"/>
    <property type="molecule type" value="Genomic_DNA"/>
</dbReference>
<comment type="similarity">
    <text evidence="2">Belongs to the UPF0053 family.</text>
</comment>
<dbReference type="SMART" id="SM01091">
    <property type="entry name" value="CorC_HlyC"/>
    <property type="match status" value="1"/>
</dbReference>
<dbReference type="GO" id="GO:0050660">
    <property type="term" value="F:flavin adenine dinucleotide binding"/>
    <property type="evidence" value="ECO:0007669"/>
    <property type="project" value="InterPro"/>
</dbReference>
<keyword evidence="4" id="KW-0677">Repeat</keyword>
<dbReference type="PROSITE" id="PS51371">
    <property type="entry name" value="CBS"/>
    <property type="match status" value="2"/>
</dbReference>
<dbReference type="InterPro" id="IPR016169">
    <property type="entry name" value="FAD-bd_PCMH_sub2"/>
</dbReference>
<evidence type="ECO:0000256" key="7">
    <source>
        <dbReference type="ARBA" id="ARBA00023136"/>
    </source>
</evidence>
<evidence type="ECO:0000256" key="4">
    <source>
        <dbReference type="ARBA" id="ARBA00022737"/>
    </source>
</evidence>
<organism evidence="13 14">
    <name type="scientific">Aliicoccus persicus</name>
    <dbReference type="NCBI Taxonomy" id="930138"/>
    <lineage>
        <taxon>Bacteria</taxon>
        <taxon>Bacillati</taxon>
        <taxon>Bacillota</taxon>
        <taxon>Bacilli</taxon>
        <taxon>Bacillales</taxon>
        <taxon>Staphylococcaceae</taxon>
        <taxon>Aliicoccus</taxon>
    </lineage>
</organism>
<proteinExistence type="inferred from homology"/>
<dbReference type="Gene3D" id="3.10.580.10">
    <property type="entry name" value="CBS-domain"/>
    <property type="match status" value="1"/>
</dbReference>
<dbReference type="Pfam" id="PF03471">
    <property type="entry name" value="CorC_HlyC"/>
    <property type="match status" value="1"/>
</dbReference>
<evidence type="ECO:0000313" key="14">
    <source>
        <dbReference type="Proteomes" id="UP000243605"/>
    </source>
</evidence>
<dbReference type="PANTHER" id="PTHR22777:SF17">
    <property type="entry name" value="UPF0053 PROTEIN SLL0260"/>
    <property type="match status" value="1"/>
</dbReference>
<dbReference type="CDD" id="cd04590">
    <property type="entry name" value="CBS_pair_CorC_HlyC_assoc"/>
    <property type="match status" value="1"/>
</dbReference>
<protein>
    <submittedName>
        <fullName evidence="13">Mg2+ and Co2+ transporter CorB, contains DUF21, CBS pair, and CorC-HlyC domains</fullName>
    </submittedName>
</protein>
<reference evidence="13 14" key="1">
    <citation type="submission" date="2016-10" db="EMBL/GenBank/DDBJ databases">
        <authorList>
            <person name="Varghese N."/>
            <person name="Submissions S."/>
        </authorList>
    </citation>
    <scope>NUCLEOTIDE SEQUENCE [LARGE SCALE GENOMIC DNA]</scope>
    <source>
        <strain evidence="13 14">IBRC-M10081</strain>
    </source>
</reference>
<evidence type="ECO:0000313" key="13">
    <source>
        <dbReference type="EMBL" id="SEW07582.1"/>
    </source>
</evidence>
<evidence type="ECO:0000259" key="12">
    <source>
        <dbReference type="PROSITE" id="PS51846"/>
    </source>
</evidence>
<evidence type="ECO:0000256" key="10">
    <source>
        <dbReference type="SAM" id="Phobius"/>
    </source>
</evidence>
<keyword evidence="5 9" id="KW-1133">Transmembrane helix</keyword>
<evidence type="ECO:0000256" key="3">
    <source>
        <dbReference type="ARBA" id="ARBA00022692"/>
    </source>
</evidence>
<dbReference type="PROSITE" id="PS51846">
    <property type="entry name" value="CNNM"/>
    <property type="match status" value="1"/>
</dbReference>
<keyword evidence="3 9" id="KW-0812">Transmembrane</keyword>
<dbReference type="InterPro" id="IPR046342">
    <property type="entry name" value="CBS_dom_sf"/>
</dbReference>
<keyword evidence="6 8" id="KW-0129">CBS domain</keyword>
<dbReference type="InterPro" id="IPR002550">
    <property type="entry name" value="CNNM"/>
</dbReference>
<feature type="domain" description="CNNM transmembrane" evidence="12">
    <location>
        <begin position="1"/>
        <end position="179"/>
    </location>
</feature>
<feature type="transmembrane region" description="Helical" evidence="10">
    <location>
        <begin position="80"/>
        <end position="102"/>
    </location>
</feature>
<accession>A0A662Z7L5</accession>
<dbReference type="InterPro" id="IPR044751">
    <property type="entry name" value="Ion_transp-like_CBS"/>
</dbReference>
<dbReference type="RefSeq" id="WP_091475354.1">
    <property type="nucleotide sequence ID" value="NZ_FOIT01000004.1"/>
</dbReference>
<evidence type="ECO:0000256" key="5">
    <source>
        <dbReference type="ARBA" id="ARBA00022989"/>
    </source>
</evidence>
<evidence type="ECO:0000256" key="2">
    <source>
        <dbReference type="ARBA" id="ARBA00006337"/>
    </source>
</evidence>
<dbReference type="Pfam" id="PF00571">
    <property type="entry name" value="CBS"/>
    <property type="match status" value="2"/>
</dbReference>
<dbReference type="Pfam" id="PF01595">
    <property type="entry name" value="CNNM"/>
    <property type="match status" value="1"/>
</dbReference>
<name>A0A662Z7L5_9STAP</name>